<dbReference type="Proteomes" id="UP001607302">
    <property type="component" value="Unassembled WGS sequence"/>
</dbReference>
<protein>
    <submittedName>
        <fullName evidence="2">Uncharacterized protein</fullName>
    </submittedName>
</protein>
<sequence length="156" mass="16464">MMMRKEPTDILSNLSTKDRFRGRVHAYPEKRGDGGGGGGSSSSVGGYSKRKTAGAHVNATAREQLSNTVWLMAIAVAGDPTGAIGPASRALSPPADALFLARLSYQTSPGAPLTDPIVPLCPISNSTPYPHIVVFSSRDRLTSVKAGVVEWKGREE</sequence>
<organism evidence="2 3">
    <name type="scientific">Vespula squamosa</name>
    <name type="common">Southern yellow jacket</name>
    <name type="synonym">Wasp</name>
    <dbReference type="NCBI Taxonomy" id="30214"/>
    <lineage>
        <taxon>Eukaryota</taxon>
        <taxon>Metazoa</taxon>
        <taxon>Ecdysozoa</taxon>
        <taxon>Arthropoda</taxon>
        <taxon>Hexapoda</taxon>
        <taxon>Insecta</taxon>
        <taxon>Pterygota</taxon>
        <taxon>Neoptera</taxon>
        <taxon>Endopterygota</taxon>
        <taxon>Hymenoptera</taxon>
        <taxon>Apocrita</taxon>
        <taxon>Aculeata</taxon>
        <taxon>Vespoidea</taxon>
        <taxon>Vespidae</taxon>
        <taxon>Vespinae</taxon>
        <taxon>Vespula</taxon>
    </lineage>
</organism>
<keyword evidence="3" id="KW-1185">Reference proteome</keyword>
<dbReference type="AlphaFoldDB" id="A0ABD2B257"/>
<evidence type="ECO:0000313" key="3">
    <source>
        <dbReference type="Proteomes" id="UP001607302"/>
    </source>
</evidence>
<accession>A0ABD2B257</accession>
<evidence type="ECO:0000256" key="1">
    <source>
        <dbReference type="SAM" id="MobiDB-lite"/>
    </source>
</evidence>
<dbReference type="EMBL" id="JAUDFV010000133">
    <property type="protein sequence ID" value="KAL2726771.1"/>
    <property type="molecule type" value="Genomic_DNA"/>
</dbReference>
<name>A0ABD2B257_VESSQ</name>
<reference evidence="2 3" key="1">
    <citation type="journal article" date="2024" name="Ann. Entomol. Soc. Am.">
        <title>Genomic analyses of the southern and eastern yellowjacket wasps (Hymenoptera: Vespidae) reveal evolutionary signatures of social life.</title>
        <authorList>
            <person name="Catto M.A."/>
            <person name="Caine P.B."/>
            <person name="Orr S.E."/>
            <person name="Hunt B.G."/>
            <person name="Goodisman M.A.D."/>
        </authorList>
    </citation>
    <scope>NUCLEOTIDE SEQUENCE [LARGE SCALE GENOMIC DNA]</scope>
    <source>
        <strain evidence="2">233</strain>
        <tissue evidence="2">Head and thorax</tissue>
    </source>
</reference>
<feature type="region of interest" description="Disordered" evidence="1">
    <location>
        <begin position="26"/>
        <end position="56"/>
    </location>
</feature>
<proteinExistence type="predicted"/>
<gene>
    <name evidence="2" type="ORF">V1478_007049</name>
</gene>
<comment type="caution">
    <text evidence="2">The sequence shown here is derived from an EMBL/GenBank/DDBJ whole genome shotgun (WGS) entry which is preliminary data.</text>
</comment>
<evidence type="ECO:0000313" key="2">
    <source>
        <dbReference type="EMBL" id="KAL2726771.1"/>
    </source>
</evidence>